<keyword evidence="4" id="KW-1185">Reference proteome</keyword>
<feature type="signal peptide" evidence="2">
    <location>
        <begin position="1"/>
        <end position="26"/>
    </location>
</feature>
<accession>A0A7W7SDP7</accession>
<proteinExistence type="predicted"/>
<dbReference type="AlphaFoldDB" id="A0A7W7SDP7"/>
<comment type="caution">
    <text evidence="3">The sequence shown here is derived from an EMBL/GenBank/DDBJ whole genome shotgun (WGS) entry which is preliminary data.</text>
</comment>
<reference evidence="3 4" key="1">
    <citation type="submission" date="2020-08" db="EMBL/GenBank/DDBJ databases">
        <title>Sequencing the genomes of 1000 actinobacteria strains.</title>
        <authorList>
            <person name="Klenk H.-P."/>
        </authorList>
    </citation>
    <scope>NUCLEOTIDE SEQUENCE [LARGE SCALE GENOMIC DNA]</scope>
    <source>
        <strain evidence="3 4">DSM 44786</strain>
    </source>
</reference>
<organism evidence="3 4">
    <name type="scientific">Kitasatospora gansuensis</name>
    <dbReference type="NCBI Taxonomy" id="258050"/>
    <lineage>
        <taxon>Bacteria</taxon>
        <taxon>Bacillati</taxon>
        <taxon>Actinomycetota</taxon>
        <taxon>Actinomycetes</taxon>
        <taxon>Kitasatosporales</taxon>
        <taxon>Streptomycetaceae</taxon>
        <taxon>Kitasatospora</taxon>
    </lineage>
</organism>
<evidence type="ECO:0000256" key="1">
    <source>
        <dbReference type="SAM" id="MobiDB-lite"/>
    </source>
</evidence>
<evidence type="ECO:0008006" key="5">
    <source>
        <dbReference type="Google" id="ProtNLM"/>
    </source>
</evidence>
<protein>
    <recommendedName>
        <fullName evidence="5">Secreted protein</fullName>
    </recommendedName>
</protein>
<gene>
    <name evidence="3" type="ORF">F4556_004094</name>
</gene>
<dbReference type="EMBL" id="JACHJR010000001">
    <property type="protein sequence ID" value="MBB4948559.1"/>
    <property type="molecule type" value="Genomic_DNA"/>
</dbReference>
<sequence>MTLRKNLSLGLLTAVALLGAPTAAQAVDLPAPGGQLQPVDAGAGLGAVTGALGHGVRPAKTLRLDPFAQSSADVLNNGLALEPDNGLQPVSTAPLTAPLSGGGGPEDLLLVGEVTDLLPG</sequence>
<evidence type="ECO:0000313" key="4">
    <source>
        <dbReference type="Proteomes" id="UP000573327"/>
    </source>
</evidence>
<keyword evidence="2" id="KW-0732">Signal</keyword>
<dbReference type="RefSeq" id="WP_184918299.1">
    <property type="nucleotide sequence ID" value="NZ_JACHJR010000001.1"/>
</dbReference>
<evidence type="ECO:0000313" key="3">
    <source>
        <dbReference type="EMBL" id="MBB4948559.1"/>
    </source>
</evidence>
<feature type="region of interest" description="Disordered" evidence="1">
    <location>
        <begin position="83"/>
        <end position="105"/>
    </location>
</feature>
<dbReference type="Proteomes" id="UP000573327">
    <property type="component" value="Unassembled WGS sequence"/>
</dbReference>
<evidence type="ECO:0000256" key="2">
    <source>
        <dbReference type="SAM" id="SignalP"/>
    </source>
</evidence>
<feature type="chain" id="PRO_5030861798" description="Secreted protein" evidence="2">
    <location>
        <begin position="27"/>
        <end position="120"/>
    </location>
</feature>
<name>A0A7W7SDP7_9ACTN</name>